<name>A0A9D1SQS8_9CLOT</name>
<comment type="caution">
    <text evidence="2">The sequence shown here is derived from an EMBL/GenBank/DDBJ whole genome shotgun (WGS) entry which is preliminary data.</text>
</comment>
<reference evidence="2" key="2">
    <citation type="journal article" date="2021" name="PeerJ">
        <title>Extensive microbial diversity within the chicken gut microbiome revealed by metagenomics and culture.</title>
        <authorList>
            <person name="Gilroy R."/>
            <person name="Ravi A."/>
            <person name="Getino M."/>
            <person name="Pursley I."/>
            <person name="Horton D.L."/>
            <person name="Alikhan N.F."/>
            <person name="Baker D."/>
            <person name="Gharbi K."/>
            <person name="Hall N."/>
            <person name="Watson M."/>
            <person name="Adriaenssens E.M."/>
            <person name="Foster-Nyarko E."/>
            <person name="Jarju S."/>
            <person name="Secka A."/>
            <person name="Antonio M."/>
            <person name="Oren A."/>
            <person name="Chaudhuri R.R."/>
            <person name="La Ragione R."/>
            <person name="Hildebrand F."/>
            <person name="Pallen M.J."/>
        </authorList>
    </citation>
    <scope>NUCLEOTIDE SEQUENCE</scope>
    <source>
        <strain evidence="2">CHK154-7741</strain>
    </source>
</reference>
<evidence type="ECO:0000313" key="2">
    <source>
        <dbReference type="EMBL" id="HIU92348.1"/>
    </source>
</evidence>
<proteinExistence type="predicted"/>
<protein>
    <submittedName>
        <fullName evidence="2">Uncharacterized protein</fullName>
    </submittedName>
</protein>
<evidence type="ECO:0000313" key="3">
    <source>
        <dbReference type="Proteomes" id="UP000886748"/>
    </source>
</evidence>
<sequence>MPIDPITQQKIMNPEKWDITPKQGPKTAKQSKAIPMAPANSNYTNTENQAPNAKKADNAETKAQLMKIQEEMKKEQMQEAKKAMEEGMKKDLKSFEA</sequence>
<accession>A0A9D1SQS8</accession>
<organism evidence="2 3">
    <name type="scientific">Candidatus Limenecus avicola</name>
    <dbReference type="NCBI Taxonomy" id="2840847"/>
    <lineage>
        <taxon>Bacteria</taxon>
        <taxon>Bacillati</taxon>
        <taxon>Bacillota</taxon>
        <taxon>Clostridia</taxon>
        <taxon>Eubacteriales</taxon>
        <taxon>Clostridiaceae</taxon>
        <taxon>Clostridiaceae incertae sedis</taxon>
        <taxon>Candidatus Limenecus</taxon>
    </lineage>
</organism>
<feature type="compositionally biased region" description="Polar residues" evidence="1">
    <location>
        <begin position="39"/>
        <end position="51"/>
    </location>
</feature>
<feature type="region of interest" description="Disordered" evidence="1">
    <location>
        <begin position="17"/>
        <end position="97"/>
    </location>
</feature>
<feature type="compositionally biased region" description="Basic and acidic residues" evidence="1">
    <location>
        <begin position="68"/>
        <end position="97"/>
    </location>
</feature>
<reference evidence="2" key="1">
    <citation type="submission" date="2020-10" db="EMBL/GenBank/DDBJ databases">
        <authorList>
            <person name="Gilroy R."/>
        </authorList>
    </citation>
    <scope>NUCLEOTIDE SEQUENCE</scope>
    <source>
        <strain evidence="2">CHK154-7741</strain>
    </source>
</reference>
<gene>
    <name evidence="2" type="ORF">IAD26_04345</name>
</gene>
<evidence type="ECO:0000256" key="1">
    <source>
        <dbReference type="SAM" id="MobiDB-lite"/>
    </source>
</evidence>
<dbReference type="Proteomes" id="UP000886748">
    <property type="component" value="Unassembled WGS sequence"/>
</dbReference>
<dbReference type="EMBL" id="DVOD01000031">
    <property type="protein sequence ID" value="HIU92348.1"/>
    <property type="molecule type" value="Genomic_DNA"/>
</dbReference>
<dbReference type="AlphaFoldDB" id="A0A9D1SQS8"/>